<dbReference type="InterPro" id="IPR001958">
    <property type="entry name" value="Tet-R_TetA/multi-R_MdtG-like"/>
</dbReference>
<evidence type="ECO:0000313" key="7">
    <source>
        <dbReference type="EMBL" id="SDR73183.1"/>
    </source>
</evidence>
<dbReference type="InterPro" id="IPR036259">
    <property type="entry name" value="MFS_trans_sf"/>
</dbReference>
<keyword evidence="4 5" id="KW-0472">Membrane</keyword>
<keyword evidence="2 5" id="KW-0812">Transmembrane</keyword>
<feature type="domain" description="Major facilitator superfamily (MFS) profile" evidence="6">
    <location>
        <begin position="18"/>
        <end position="388"/>
    </location>
</feature>
<feature type="transmembrane region" description="Helical" evidence="5">
    <location>
        <begin position="367"/>
        <end position="384"/>
    </location>
</feature>
<dbReference type="AlphaFoldDB" id="A0A1H1LFA5"/>
<dbReference type="InterPro" id="IPR011701">
    <property type="entry name" value="MFS"/>
</dbReference>
<protein>
    <submittedName>
        <fullName evidence="7">Predicted arabinose efflux permease, MFS family</fullName>
    </submittedName>
</protein>
<sequence length="412" mass="42225">MNTAPASPAPSVWRQPAQVWAVAFACVVAFMGIGLVDPILPAIAESLEATPVETELLFTSYLLVTGLAMLVTSWISSRIGAKATLLVGLGLIVVFAFLCAISGSVDAVIGFRAGWGLGNALFISTALATIVGAASGGSSAAIVLYEAALGLGIAVGPLLGGILGEQSWRGPFFGVVALMAIAFIAVLVLLRGPGEKRTPVKFSAPFTALRRPALAILAVAALFYNIGFFVLLAFSPFPLGFGAMGIGLTFFGWGVALAITSVWVAPVLMRRMPRTHVILTVLPLLAVDLVVAGLVVAEPAALVVCIIVGGLLLGVMNTVLTEAVMEATDLPRSVASSAYSAVRFLGGAMAPPIAALLWHLFSATVPYLFAAAAVLLAALTILLGRKVLAHIDDEPGDVATEDAAAILVGDAG</sequence>
<evidence type="ECO:0000256" key="3">
    <source>
        <dbReference type="ARBA" id="ARBA00022989"/>
    </source>
</evidence>
<dbReference type="eggNOG" id="COG0477">
    <property type="taxonomic scope" value="Bacteria"/>
</dbReference>
<dbReference type="InterPro" id="IPR020846">
    <property type="entry name" value="MFS_dom"/>
</dbReference>
<dbReference type="GeneID" id="36298796"/>
<dbReference type="PANTHER" id="PTHR43683:SF1">
    <property type="entry name" value="MULTIDRUG EFFLUX PROTEIN YFMO"/>
    <property type="match status" value="1"/>
</dbReference>
<name>A0A1H1LFA5_9MICO</name>
<keyword evidence="3 5" id="KW-1133">Transmembrane helix</keyword>
<dbReference type="Pfam" id="PF07690">
    <property type="entry name" value="MFS_1"/>
    <property type="match status" value="1"/>
</dbReference>
<reference evidence="7 8" key="1">
    <citation type="submission" date="2016-10" db="EMBL/GenBank/DDBJ databases">
        <authorList>
            <person name="de Groot N.N."/>
        </authorList>
    </citation>
    <scope>NUCLEOTIDE SEQUENCE [LARGE SCALE GENOMIC DNA]</scope>
    <source>
        <strain evidence="7 8">DSM 15019</strain>
    </source>
</reference>
<evidence type="ECO:0000256" key="4">
    <source>
        <dbReference type="ARBA" id="ARBA00023136"/>
    </source>
</evidence>
<dbReference type="Gene3D" id="1.20.1250.20">
    <property type="entry name" value="MFS general substrate transporter like domains"/>
    <property type="match status" value="1"/>
</dbReference>
<dbReference type="InterPro" id="IPR053200">
    <property type="entry name" value="YfmO-like"/>
</dbReference>
<feature type="transmembrane region" description="Helical" evidence="5">
    <location>
        <begin position="115"/>
        <end position="135"/>
    </location>
</feature>
<evidence type="ECO:0000313" key="8">
    <source>
        <dbReference type="Proteomes" id="UP000182126"/>
    </source>
</evidence>
<dbReference type="PANTHER" id="PTHR43683">
    <property type="entry name" value="MULTIDRUG EFFLUX PROTEIN YFMO"/>
    <property type="match status" value="1"/>
</dbReference>
<organism evidence="7 8">
    <name type="scientific">Microbacterium paraoxydans</name>
    <dbReference type="NCBI Taxonomy" id="199592"/>
    <lineage>
        <taxon>Bacteria</taxon>
        <taxon>Bacillati</taxon>
        <taxon>Actinomycetota</taxon>
        <taxon>Actinomycetes</taxon>
        <taxon>Micrococcales</taxon>
        <taxon>Microbacteriaceae</taxon>
        <taxon>Microbacterium</taxon>
    </lineage>
</organism>
<feature type="transmembrane region" description="Helical" evidence="5">
    <location>
        <begin position="83"/>
        <end position="103"/>
    </location>
</feature>
<gene>
    <name evidence="7" type="ORF">SAMN04489809_0118</name>
</gene>
<accession>A0A1H1LFA5</accession>
<proteinExistence type="predicted"/>
<dbReference type="CDD" id="cd17474">
    <property type="entry name" value="MFS_YfmO_like"/>
    <property type="match status" value="1"/>
</dbReference>
<dbReference type="GO" id="GO:0022857">
    <property type="term" value="F:transmembrane transporter activity"/>
    <property type="evidence" value="ECO:0007669"/>
    <property type="project" value="InterPro"/>
</dbReference>
<feature type="transmembrane region" description="Helical" evidence="5">
    <location>
        <begin position="20"/>
        <end position="44"/>
    </location>
</feature>
<feature type="transmembrane region" description="Helical" evidence="5">
    <location>
        <begin position="301"/>
        <end position="320"/>
    </location>
</feature>
<feature type="transmembrane region" description="Helical" evidence="5">
    <location>
        <begin position="56"/>
        <end position="76"/>
    </location>
</feature>
<evidence type="ECO:0000256" key="5">
    <source>
        <dbReference type="SAM" id="Phobius"/>
    </source>
</evidence>
<feature type="transmembrane region" description="Helical" evidence="5">
    <location>
        <begin position="341"/>
        <end position="361"/>
    </location>
</feature>
<feature type="transmembrane region" description="Helical" evidence="5">
    <location>
        <begin position="213"/>
        <end position="234"/>
    </location>
</feature>
<evidence type="ECO:0000256" key="1">
    <source>
        <dbReference type="ARBA" id="ARBA00004651"/>
    </source>
</evidence>
<dbReference type="PROSITE" id="PS50850">
    <property type="entry name" value="MFS"/>
    <property type="match status" value="1"/>
</dbReference>
<feature type="transmembrane region" description="Helical" evidence="5">
    <location>
        <begin position="240"/>
        <end position="265"/>
    </location>
</feature>
<dbReference type="EMBL" id="LT629770">
    <property type="protein sequence ID" value="SDR73183.1"/>
    <property type="molecule type" value="Genomic_DNA"/>
</dbReference>
<dbReference type="GO" id="GO:0005886">
    <property type="term" value="C:plasma membrane"/>
    <property type="evidence" value="ECO:0007669"/>
    <property type="project" value="UniProtKB-SubCell"/>
</dbReference>
<dbReference type="SUPFAM" id="SSF103473">
    <property type="entry name" value="MFS general substrate transporter"/>
    <property type="match status" value="1"/>
</dbReference>
<feature type="transmembrane region" description="Helical" evidence="5">
    <location>
        <begin position="142"/>
        <end position="164"/>
    </location>
</feature>
<evidence type="ECO:0000259" key="6">
    <source>
        <dbReference type="PROSITE" id="PS50850"/>
    </source>
</evidence>
<dbReference type="PRINTS" id="PR01035">
    <property type="entry name" value="TCRTETA"/>
</dbReference>
<dbReference type="Proteomes" id="UP000182126">
    <property type="component" value="Chromosome I"/>
</dbReference>
<feature type="transmembrane region" description="Helical" evidence="5">
    <location>
        <begin position="277"/>
        <end position="295"/>
    </location>
</feature>
<feature type="transmembrane region" description="Helical" evidence="5">
    <location>
        <begin position="170"/>
        <end position="192"/>
    </location>
</feature>
<evidence type="ECO:0000256" key="2">
    <source>
        <dbReference type="ARBA" id="ARBA00022692"/>
    </source>
</evidence>
<dbReference type="RefSeq" id="WP_060920988.1">
    <property type="nucleotide sequence ID" value="NZ_CBDRLI010000004.1"/>
</dbReference>
<comment type="subcellular location">
    <subcellularLocation>
        <location evidence="1">Cell membrane</location>
        <topology evidence="1">Multi-pass membrane protein</topology>
    </subcellularLocation>
</comment>